<dbReference type="PANTHER" id="PTHR11223">
    <property type="entry name" value="EXPORTIN 1/5"/>
    <property type="match status" value="1"/>
</dbReference>
<dbReference type="Pfam" id="PF08767">
    <property type="entry name" value="CRM1_C"/>
    <property type="match status" value="1"/>
</dbReference>
<dbReference type="Proteomes" id="UP001206925">
    <property type="component" value="Unassembled WGS sequence"/>
</dbReference>
<sequence length="467" mass="54461">MLIIQRTSADHIWKELQVKPDMRLQMVHTDRQSLKTKIFALQGPESLIKDRRKAMPVEHLDGMKNFIADVNVKHSSFFSLLFLESKQMLDKLHIQMNGEDWSMMEHRDNKFLLDLLKFCQTIIGKDNKSAIASNIMNVIGQYPRFLKAHQKFLEPVDMACNTFLKILQTCKRKFVILQVEESEPHQIPTFYDPPESEAAKQKEFLLRLMNRPTQKRTKMIFHARGSVDFFFHAEFDTDVIRTLLNMLQQLKLVMDSVLCAFQDTETNNAETRVNLLLEMLKNFQSSVFGNQFYYSLLVLIVQELFSVLTDTFHKPGFKFHVLVLQHLFCLDNKDLHEEEAASQKEKDRQPMHSIPGLTETDKIQDEMVKEAMKRLEGSLKQIDEMKATTQEALNRADVAVAAMNVMAEELRRLRIGQAIVESLILPKTQIQAPLPSTEIHNHIPPHKLKTKHMFLKNFIQRFQRRKS</sequence>
<dbReference type="SMART" id="SM01102">
    <property type="entry name" value="CRM1_C"/>
    <property type="match status" value="1"/>
</dbReference>
<keyword evidence="4" id="KW-0653">Protein transport</keyword>
<name>A0AAD5G2T5_AMBAR</name>
<dbReference type="SUPFAM" id="SSF48371">
    <property type="entry name" value="ARM repeat"/>
    <property type="match status" value="1"/>
</dbReference>
<dbReference type="GO" id="GO:0000055">
    <property type="term" value="P:ribosomal large subunit export from nucleus"/>
    <property type="evidence" value="ECO:0007669"/>
    <property type="project" value="TreeGrafter"/>
</dbReference>
<evidence type="ECO:0000256" key="2">
    <source>
        <dbReference type="ARBA" id="ARBA00009466"/>
    </source>
</evidence>
<dbReference type="InterPro" id="IPR014877">
    <property type="entry name" value="XPO1_C_dom"/>
</dbReference>
<dbReference type="GO" id="GO:0005049">
    <property type="term" value="F:nuclear export signal receptor activity"/>
    <property type="evidence" value="ECO:0007669"/>
    <property type="project" value="InterPro"/>
</dbReference>
<feature type="region of interest" description="Disordered" evidence="6">
    <location>
        <begin position="339"/>
        <end position="360"/>
    </location>
</feature>
<dbReference type="InterPro" id="IPR045065">
    <property type="entry name" value="XPO1/5"/>
</dbReference>
<evidence type="ECO:0000256" key="1">
    <source>
        <dbReference type="ARBA" id="ARBA00004123"/>
    </source>
</evidence>
<evidence type="ECO:0000313" key="8">
    <source>
        <dbReference type="EMBL" id="KAI7726759.1"/>
    </source>
</evidence>
<reference evidence="8" key="1">
    <citation type="submission" date="2022-06" db="EMBL/GenBank/DDBJ databases">
        <title>Uncovering the hologenomic basis of an extraordinary plant invasion.</title>
        <authorList>
            <person name="Bieker V.C."/>
            <person name="Martin M.D."/>
            <person name="Gilbert T."/>
            <person name="Hodgins K."/>
            <person name="Battlay P."/>
            <person name="Petersen B."/>
            <person name="Wilson J."/>
        </authorList>
    </citation>
    <scope>NUCLEOTIDE SEQUENCE</scope>
    <source>
        <strain evidence="8">AA19_3_7</strain>
        <tissue evidence="8">Leaf</tissue>
    </source>
</reference>
<protein>
    <recommendedName>
        <fullName evidence="7">Exportin-1 C-terminal domain-containing protein</fullName>
    </recommendedName>
</protein>
<dbReference type="PANTHER" id="PTHR11223:SF2">
    <property type="entry name" value="EXPORTIN-1"/>
    <property type="match status" value="1"/>
</dbReference>
<proteinExistence type="inferred from homology"/>
<dbReference type="GO" id="GO:0000056">
    <property type="term" value="P:ribosomal small subunit export from nucleus"/>
    <property type="evidence" value="ECO:0007669"/>
    <property type="project" value="TreeGrafter"/>
</dbReference>
<comment type="similarity">
    <text evidence="2">Belongs to the exportin family.</text>
</comment>
<feature type="compositionally biased region" description="Basic and acidic residues" evidence="6">
    <location>
        <begin position="339"/>
        <end position="350"/>
    </location>
</feature>
<evidence type="ECO:0000313" key="9">
    <source>
        <dbReference type="Proteomes" id="UP001206925"/>
    </source>
</evidence>
<dbReference type="GO" id="GO:0006611">
    <property type="term" value="P:protein export from nucleus"/>
    <property type="evidence" value="ECO:0007669"/>
    <property type="project" value="InterPro"/>
</dbReference>
<feature type="domain" description="Exportin-1 C-terminal" evidence="7">
    <location>
        <begin position="186"/>
        <end position="394"/>
    </location>
</feature>
<dbReference type="InterPro" id="IPR016024">
    <property type="entry name" value="ARM-type_fold"/>
</dbReference>
<evidence type="ECO:0000256" key="6">
    <source>
        <dbReference type="SAM" id="MobiDB-lite"/>
    </source>
</evidence>
<gene>
    <name evidence="8" type="ORF">M8C21_006131</name>
</gene>
<keyword evidence="5" id="KW-0539">Nucleus</keyword>
<evidence type="ECO:0000256" key="5">
    <source>
        <dbReference type="ARBA" id="ARBA00023242"/>
    </source>
</evidence>
<dbReference type="InterPro" id="IPR011989">
    <property type="entry name" value="ARM-like"/>
</dbReference>
<keyword evidence="9" id="KW-1185">Reference proteome</keyword>
<organism evidence="8 9">
    <name type="scientific">Ambrosia artemisiifolia</name>
    <name type="common">Common ragweed</name>
    <dbReference type="NCBI Taxonomy" id="4212"/>
    <lineage>
        <taxon>Eukaryota</taxon>
        <taxon>Viridiplantae</taxon>
        <taxon>Streptophyta</taxon>
        <taxon>Embryophyta</taxon>
        <taxon>Tracheophyta</taxon>
        <taxon>Spermatophyta</taxon>
        <taxon>Magnoliopsida</taxon>
        <taxon>eudicotyledons</taxon>
        <taxon>Gunneridae</taxon>
        <taxon>Pentapetalae</taxon>
        <taxon>asterids</taxon>
        <taxon>campanulids</taxon>
        <taxon>Asterales</taxon>
        <taxon>Asteraceae</taxon>
        <taxon>Asteroideae</taxon>
        <taxon>Heliantheae alliance</taxon>
        <taxon>Heliantheae</taxon>
        <taxon>Ambrosia</taxon>
    </lineage>
</organism>
<comment type="caution">
    <text evidence="8">The sequence shown here is derived from an EMBL/GenBank/DDBJ whole genome shotgun (WGS) entry which is preliminary data.</text>
</comment>
<keyword evidence="3" id="KW-0813">Transport</keyword>
<evidence type="ECO:0000259" key="7">
    <source>
        <dbReference type="SMART" id="SM01102"/>
    </source>
</evidence>
<accession>A0AAD5G2T5</accession>
<dbReference type="EMBL" id="JAMZMK010011541">
    <property type="protein sequence ID" value="KAI7726759.1"/>
    <property type="molecule type" value="Genomic_DNA"/>
</dbReference>
<dbReference type="GO" id="GO:0005634">
    <property type="term" value="C:nucleus"/>
    <property type="evidence" value="ECO:0007669"/>
    <property type="project" value="UniProtKB-SubCell"/>
</dbReference>
<evidence type="ECO:0000256" key="3">
    <source>
        <dbReference type="ARBA" id="ARBA00022448"/>
    </source>
</evidence>
<comment type="subcellular location">
    <subcellularLocation>
        <location evidence="1">Nucleus</location>
    </subcellularLocation>
</comment>
<dbReference type="Gene3D" id="1.25.10.10">
    <property type="entry name" value="Leucine-rich Repeat Variant"/>
    <property type="match status" value="1"/>
</dbReference>
<dbReference type="GO" id="GO:0005737">
    <property type="term" value="C:cytoplasm"/>
    <property type="evidence" value="ECO:0007669"/>
    <property type="project" value="TreeGrafter"/>
</dbReference>
<evidence type="ECO:0000256" key="4">
    <source>
        <dbReference type="ARBA" id="ARBA00022927"/>
    </source>
</evidence>
<dbReference type="AlphaFoldDB" id="A0AAD5G2T5"/>